<evidence type="ECO:0000259" key="1">
    <source>
        <dbReference type="Pfam" id="PF09851"/>
    </source>
</evidence>
<gene>
    <name evidence="2" type="ORF">WKV53_13485</name>
</gene>
<proteinExistence type="predicted"/>
<feature type="domain" description="SHOCT" evidence="1">
    <location>
        <begin position="207"/>
        <end position="232"/>
    </location>
</feature>
<sequence>MHSLTPRGQAFVDQFAGRHELSRESVIHLLEALNQGGGTMAQFHCAEFGSGQWMRGGMTMVGDMFNHSLKARVNDVCSALSSAMGKTEFFSPVTEASGSGVPWWPAGLGTPSSTGSQNRIRYAIFPQSKRLAIEEGGKLTIYDTGDHRIGGISQQQGGATAVQFTSQHGSFLAQGLPVVREKADSPAEVAESSPPPSSSAVDAARLIKQLASLHAEGILTDEEFTAKKGEILRRV</sequence>
<comment type="caution">
    <text evidence="2">The sequence shown here is derived from an EMBL/GenBank/DDBJ whole genome shotgun (WGS) entry which is preliminary data.</text>
</comment>
<dbReference type="Proteomes" id="UP001371305">
    <property type="component" value="Unassembled WGS sequence"/>
</dbReference>
<accession>A0ABU9AUV6</accession>
<keyword evidence="3" id="KW-1185">Reference proteome</keyword>
<dbReference type="Pfam" id="PF09851">
    <property type="entry name" value="SHOCT"/>
    <property type="match status" value="1"/>
</dbReference>
<protein>
    <submittedName>
        <fullName evidence="2">SHOCT domain-containing protein</fullName>
    </submittedName>
</protein>
<name>A0ABU9AUV6_9BACT</name>
<evidence type="ECO:0000313" key="2">
    <source>
        <dbReference type="EMBL" id="MEK7951523.1"/>
    </source>
</evidence>
<dbReference type="RefSeq" id="WP_341405128.1">
    <property type="nucleotide sequence ID" value="NZ_JBBUKT010000004.1"/>
</dbReference>
<dbReference type="EMBL" id="JBBUKT010000004">
    <property type="protein sequence ID" value="MEK7951523.1"/>
    <property type="molecule type" value="Genomic_DNA"/>
</dbReference>
<reference evidence="2 3" key="1">
    <citation type="submission" date="2024-04" db="EMBL/GenBank/DDBJ databases">
        <title>Luteolibacter sp. isolated from soil.</title>
        <authorList>
            <person name="An J."/>
        </authorList>
    </citation>
    <scope>NUCLEOTIDE SEQUENCE [LARGE SCALE GENOMIC DNA]</scope>
    <source>
        <strain evidence="2 3">Y139</strain>
    </source>
</reference>
<evidence type="ECO:0000313" key="3">
    <source>
        <dbReference type="Proteomes" id="UP001371305"/>
    </source>
</evidence>
<organism evidence="2 3">
    <name type="scientific">Luteolibacter soli</name>
    <dbReference type="NCBI Taxonomy" id="3135280"/>
    <lineage>
        <taxon>Bacteria</taxon>
        <taxon>Pseudomonadati</taxon>
        <taxon>Verrucomicrobiota</taxon>
        <taxon>Verrucomicrobiia</taxon>
        <taxon>Verrucomicrobiales</taxon>
        <taxon>Verrucomicrobiaceae</taxon>
        <taxon>Luteolibacter</taxon>
    </lineage>
</organism>
<dbReference type="InterPro" id="IPR018649">
    <property type="entry name" value="SHOCT"/>
</dbReference>